<feature type="compositionally biased region" description="Polar residues" evidence="1">
    <location>
        <begin position="1"/>
        <end position="18"/>
    </location>
</feature>
<dbReference type="VEuPathDB" id="VectorBase:AATE002727"/>
<feature type="region of interest" description="Disordered" evidence="1">
    <location>
        <begin position="1"/>
        <end position="32"/>
    </location>
</feature>
<reference evidence="2" key="1">
    <citation type="submission" date="2022-08" db="UniProtKB">
        <authorList>
            <consortium name="EnsemblMetazoa"/>
        </authorList>
    </citation>
    <scope>IDENTIFICATION</scope>
    <source>
        <strain evidence="2">EBRO</strain>
    </source>
</reference>
<proteinExistence type="predicted"/>
<evidence type="ECO:0000256" key="1">
    <source>
        <dbReference type="SAM" id="MobiDB-lite"/>
    </source>
</evidence>
<feature type="compositionally biased region" description="Basic residues" evidence="1">
    <location>
        <begin position="173"/>
        <end position="182"/>
    </location>
</feature>
<accession>A0A182IP02</accession>
<organism evidence="2">
    <name type="scientific">Anopheles atroparvus</name>
    <name type="common">European mosquito</name>
    <dbReference type="NCBI Taxonomy" id="41427"/>
    <lineage>
        <taxon>Eukaryota</taxon>
        <taxon>Metazoa</taxon>
        <taxon>Ecdysozoa</taxon>
        <taxon>Arthropoda</taxon>
        <taxon>Hexapoda</taxon>
        <taxon>Insecta</taxon>
        <taxon>Pterygota</taxon>
        <taxon>Neoptera</taxon>
        <taxon>Endopterygota</taxon>
        <taxon>Diptera</taxon>
        <taxon>Nematocera</taxon>
        <taxon>Culicoidea</taxon>
        <taxon>Culicidae</taxon>
        <taxon>Anophelinae</taxon>
        <taxon>Anopheles</taxon>
    </lineage>
</organism>
<evidence type="ECO:0000313" key="2">
    <source>
        <dbReference type="EnsemblMetazoa" id="AATE002727-PA.1"/>
    </source>
</evidence>
<name>A0A182IP02_ANOAO</name>
<sequence>MGLAGSTSTVVDQCTQASGRKEKTDRQPKDSTMIQPTRVLQLAKEKSQRLLSLDTQRFTCKLDKFLTVYHGYSRLKPKIFPKRMSAMFPSNVVVVEASDEQDNRHFQPGFGSTASLKRHRMDWSEKYERTRPGYAESPLATRDEPDRSRKLHIVTGAEVQERRKSYGASVNGRGKKTHTKSPRRVVLRAANGPESSADIVCSSVLLTYREGLFYDRKYQAQWDKNCSEV</sequence>
<feature type="region of interest" description="Disordered" evidence="1">
    <location>
        <begin position="162"/>
        <end position="182"/>
    </location>
</feature>
<protein>
    <submittedName>
        <fullName evidence="2">Uncharacterized protein</fullName>
    </submittedName>
</protein>
<dbReference type="EnsemblMetazoa" id="AATE002727-RA">
    <property type="protein sequence ID" value="AATE002727-PA.1"/>
    <property type="gene ID" value="AATE002727"/>
</dbReference>
<dbReference type="AlphaFoldDB" id="A0A182IP02"/>
<feature type="compositionally biased region" description="Basic and acidic residues" evidence="1">
    <location>
        <begin position="19"/>
        <end position="29"/>
    </location>
</feature>